<evidence type="ECO:0000256" key="1">
    <source>
        <dbReference type="ARBA" id="ARBA00004141"/>
    </source>
</evidence>
<dbReference type="GO" id="GO:0033013">
    <property type="term" value="P:tetrapyrrole metabolic process"/>
    <property type="evidence" value="ECO:0007669"/>
    <property type="project" value="UniProtKB-ARBA"/>
</dbReference>
<feature type="transmembrane region" description="Helical" evidence="6">
    <location>
        <begin position="81"/>
        <end position="101"/>
    </location>
</feature>
<evidence type="ECO:0000256" key="5">
    <source>
        <dbReference type="ARBA" id="ARBA00023136"/>
    </source>
</evidence>
<accession>A0A9N9MCD6</accession>
<keyword evidence="3 6" id="KW-0812">Transmembrane</keyword>
<gene>
    <name evidence="7" type="ORF">CEUTPL_LOCUS1473</name>
</gene>
<dbReference type="PANTHER" id="PTHR10057:SF0">
    <property type="entry name" value="TRANSLOCATOR PROTEIN"/>
    <property type="match status" value="1"/>
</dbReference>
<dbReference type="Proteomes" id="UP001152799">
    <property type="component" value="Chromosome 1"/>
</dbReference>
<dbReference type="PANTHER" id="PTHR10057">
    <property type="entry name" value="PERIPHERAL-TYPE BENZODIAZEPINE RECEPTOR"/>
    <property type="match status" value="1"/>
</dbReference>
<dbReference type="Gene3D" id="1.20.1260.100">
    <property type="entry name" value="TspO/MBR protein"/>
    <property type="match status" value="1"/>
</dbReference>
<dbReference type="GO" id="GO:0005741">
    <property type="term" value="C:mitochondrial outer membrane"/>
    <property type="evidence" value="ECO:0007669"/>
    <property type="project" value="TreeGrafter"/>
</dbReference>
<feature type="transmembrane region" description="Helical" evidence="6">
    <location>
        <begin position="49"/>
        <end position="69"/>
    </location>
</feature>
<comment type="subcellular location">
    <subcellularLocation>
        <location evidence="1">Membrane</location>
        <topology evidence="1">Multi-pass membrane protein</topology>
    </subcellularLocation>
</comment>
<keyword evidence="8" id="KW-1185">Reference proteome</keyword>
<evidence type="ECO:0000313" key="7">
    <source>
        <dbReference type="EMBL" id="CAG9760752.1"/>
    </source>
</evidence>
<evidence type="ECO:0000256" key="6">
    <source>
        <dbReference type="SAM" id="Phobius"/>
    </source>
</evidence>
<dbReference type="EMBL" id="OU892277">
    <property type="protein sequence ID" value="CAG9760752.1"/>
    <property type="molecule type" value="Genomic_DNA"/>
</dbReference>
<comment type="similarity">
    <text evidence="2">Belongs to the TspO/BZRP family.</text>
</comment>
<proteinExistence type="inferred from homology"/>
<dbReference type="FunFam" id="1.20.1260.100:FF:000001">
    <property type="entry name" value="translocator protein 2"/>
    <property type="match status" value="1"/>
</dbReference>
<dbReference type="InterPro" id="IPR004307">
    <property type="entry name" value="TspO_MBR"/>
</dbReference>
<dbReference type="OrthoDB" id="8841220at2759"/>
<feature type="transmembrane region" description="Helical" evidence="6">
    <location>
        <begin position="134"/>
        <end position="155"/>
    </location>
</feature>
<evidence type="ECO:0000313" key="8">
    <source>
        <dbReference type="Proteomes" id="UP001152799"/>
    </source>
</evidence>
<name>A0A9N9MCD6_9CUCU</name>
<dbReference type="InterPro" id="IPR038330">
    <property type="entry name" value="TspO/MBR-related_sf"/>
</dbReference>
<feature type="transmembrane region" description="Helical" evidence="6">
    <location>
        <begin position="6"/>
        <end position="28"/>
    </location>
</feature>
<keyword evidence="4 6" id="KW-1133">Transmembrane helix</keyword>
<evidence type="ECO:0000256" key="2">
    <source>
        <dbReference type="ARBA" id="ARBA00007524"/>
    </source>
</evidence>
<keyword evidence="5 6" id="KW-0472">Membrane</keyword>
<evidence type="ECO:0000256" key="4">
    <source>
        <dbReference type="ARBA" id="ARBA00022989"/>
    </source>
</evidence>
<organism evidence="7 8">
    <name type="scientific">Ceutorhynchus assimilis</name>
    <name type="common">cabbage seed weevil</name>
    <dbReference type="NCBI Taxonomy" id="467358"/>
    <lineage>
        <taxon>Eukaryota</taxon>
        <taxon>Metazoa</taxon>
        <taxon>Ecdysozoa</taxon>
        <taxon>Arthropoda</taxon>
        <taxon>Hexapoda</taxon>
        <taxon>Insecta</taxon>
        <taxon>Pterygota</taxon>
        <taxon>Neoptera</taxon>
        <taxon>Endopterygota</taxon>
        <taxon>Coleoptera</taxon>
        <taxon>Polyphaga</taxon>
        <taxon>Cucujiformia</taxon>
        <taxon>Curculionidae</taxon>
        <taxon>Ceutorhynchinae</taxon>
        <taxon>Ceutorhynchus</taxon>
    </lineage>
</organism>
<evidence type="ECO:0008006" key="9">
    <source>
        <dbReference type="Google" id="ProtNLM"/>
    </source>
</evidence>
<dbReference type="CDD" id="cd15904">
    <property type="entry name" value="TSPO_MBR"/>
    <property type="match status" value="1"/>
</dbReference>
<dbReference type="PIRSF" id="PIRSF005859">
    <property type="entry name" value="PBR"/>
    <property type="match status" value="1"/>
</dbReference>
<evidence type="ECO:0000256" key="3">
    <source>
        <dbReference type="ARBA" id="ARBA00022692"/>
    </source>
</evidence>
<dbReference type="Pfam" id="PF03073">
    <property type="entry name" value="TspO_MBR"/>
    <property type="match status" value="1"/>
</dbReference>
<dbReference type="AlphaFoldDB" id="A0A9N9MCD6"/>
<sequence>MSLQINWQAIAATIIPNVGGIAGGFITRQAIPKWYEGLKRPEWRPPNKAFGPVWTTLYCSMGYASYLVFRDGNGFGGSARLPLIVYASNVALNWAWTPIFFGARRIDLALCEMQLVNATAVATCYLFHQINPVAGYLIIPYCMWLGLATALNYAIWRDNRGSATIEEVKDK</sequence>
<protein>
    <recommendedName>
        <fullName evidence="9">Translocator protein</fullName>
    </recommendedName>
</protein>
<reference evidence="7" key="1">
    <citation type="submission" date="2022-01" db="EMBL/GenBank/DDBJ databases">
        <authorList>
            <person name="King R."/>
        </authorList>
    </citation>
    <scope>NUCLEOTIDE SEQUENCE</scope>
</reference>